<feature type="region of interest" description="Disordered" evidence="1">
    <location>
        <begin position="1"/>
        <end position="77"/>
    </location>
</feature>
<sequence>MSDGRTTVRLPPVPPGRTHTAAHVHLGDVPSRRESRNTLRRARSVATEDGRSRQMLRGRVRAHSTEASAAEAHRRRNPDDLEVEFQAYIKSSEYLTFKAVVEMVERMPPMGQLAERRADFEFLLFSLHRLGREFHVEHASKSYRSHYSPDVQLSGYLFSTLLTAFTLLPSYVLNGQEFLLSDTVLEQCQSLQQVYQETCCELKKQFGRLQPFSIEHIRSDVRRSLMYFDRSWCRFEMPALEEIEAIHRQACRPLIEAIDAEKALVEFERQANAAARGSAASGSRRLRSEVQRERLMEKFCELNQLANIDGKGRGDMDLTPVLAAERIVSKPMCACRERGSCALPHRCNGCASPVLLRVARCLLRSFDRLRCVLQKYAQCLYQLNSHLANNADLVRGLELLENSWDTASSYLVKSAPRRLALQAYDIVTKVNDENFQSALRSLDPGFLVASLPRALLFYEMRFSSEKVSLIKVSQIKDGDAQVPTMLPRPFAGRSAFRHSRIARTFLPQDLADVYNATAATLDELSPDCLAGLHSALISASSNLSTPLQPSPLQRPKPPTPCLPRIAVPQGPLAMVQVKSKPDDDDVFPDLVGLQAQGDEFLARVEKAGHVDTQCALSRISTLALHLQRNSANEWNELVQVVLQGVLLADSLRGTNTVSDVW</sequence>
<gene>
    <name evidence="2" type="ORF">NSCI0253_LOCUS33622</name>
</gene>
<organism evidence="2">
    <name type="scientific">Noctiluca scintillans</name>
    <name type="common">Sea sparkle</name>
    <name type="synonym">Red tide dinoflagellate</name>
    <dbReference type="NCBI Taxonomy" id="2966"/>
    <lineage>
        <taxon>Eukaryota</taxon>
        <taxon>Sar</taxon>
        <taxon>Alveolata</taxon>
        <taxon>Dinophyceae</taxon>
        <taxon>Noctilucales</taxon>
        <taxon>Noctilucaceae</taxon>
        <taxon>Noctiluca</taxon>
    </lineage>
</organism>
<evidence type="ECO:0000256" key="1">
    <source>
        <dbReference type="SAM" id="MobiDB-lite"/>
    </source>
</evidence>
<accession>A0A7S1AMR4</accession>
<evidence type="ECO:0000313" key="2">
    <source>
        <dbReference type="EMBL" id="CAD8859268.1"/>
    </source>
</evidence>
<protein>
    <submittedName>
        <fullName evidence="2">Uncharacterized protein</fullName>
    </submittedName>
</protein>
<reference evidence="2" key="1">
    <citation type="submission" date="2021-01" db="EMBL/GenBank/DDBJ databases">
        <authorList>
            <person name="Corre E."/>
            <person name="Pelletier E."/>
            <person name="Niang G."/>
            <person name="Scheremetjew M."/>
            <person name="Finn R."/>
            <person name="Kale V."/>
            <person name="Holt S."/>
            <person name="Cochrane G."/>
            <person name="Meng A."/>
            <person name="Brown T."/>
            <person name="Cohen L."/>
        </authorList>
    </citation>
    <scope>NUCLEOTIDE SEQUENCE</scope>
</reference>
<name>A0A7S1AMR4_NOCSC</name>
<dbReference type="EMBL" id="HBFQ01047273">
    <property type="protein sequence ID" value="CAD8859268.1"/>
    <property type="molecule type" value="Transcribed_RNA"/>
</dbReference>
<dbReference type="AlphaFoldDB" id="A0A7S1AMR4"/>
<proteinExistence type="predicted"/>